<accession>A0A1G1ZYM8</accession>
<comment type="catalytic activity">
    <reaction evidence="1 6">
        <text>Cleavage of hydrophobic, N-terminal signal or leader sequences from secreted and periplasmic proteins.</text>
        <dbReference type="EC" id="3.4.21.89"/>
    </reaction>
</comment>
<evidence type="ECO:0000256" key="6">
    <source>
        <dbReference type="RuleBase" id="RU362042"/>
    </source>
</evidence>
<dbReference type="InterPro" id="IPR019533">
    <property type="entry name" value="Peptidase_S26"/>
</dbReference>
<dbReference type="Gene3D" id="2.10.109.10">
    <property type="entry name" value="Umud Fragment, subunit A"/>
    <property type="match status" value="1"/>
</dbReference>
<evidence type="ECO:0000313" key="8">
    <source>
        <dbReference type="EMBL" id="OGY69296.1"/>
    </source>
</evidence>
<comment type="similarity">
    <text evidence="2 6">Belongs to the peptidase S26 family.</text>
</comment>
<evidence type="ECO:0000256" key="1">
    <source>
        <dbReference type="ARBA" id="ARBA00000677"/>
    </source>
</evidence>
<sequence>MKKFISAAWETIEVAMVAVVTVFIIRTFLAQPFLVHGASMEPNFSNGDYVIVDEMTYRFRTPTRGEVVVFRYLDDKKIFYIKRIIGLPGERVLINNGSVTIVNAENPQGLVLDETYLVNTEITSGRVNMELGQDQYFVLGDNRLHSADSRFWGALPEDNLIGLVRVRLWPPTKLDIY</sequence>
<feature type="active site" evidence="5">
    <location>
        <position position="82"/>
    </location>
</feature>
<dbReference type="InterPro" id="IPR036286">
    <property type="entry name" value="LexA/Signal_pep-like_sf"/>
</dbReference>
<dbReference type="GO" id="GO:0016020">
    <property type="term" value="C:membrane"/>
    <property type="evidence" value="ECO:0007669"/>
    <property type="project" value="UniProtKB-SubCell"/>
</dbReference>
<dbReference type="AlphaFoldDB" id="A0A1G1ZYM8"/>
<reference evidence="8 9" key="1">
    <citation type="journal article" date="2016" name="Nat. Commun.">
        <title>Thousands of microbial genomes shed light on interconnected biogeochemical processes in an aquifer system.</title>
        <authorList>
            <person name="Anantharaman K."/>
            <person name="Brown C.T."/>
            <person name="Hug L.A."/>
            <person name="Sharon I."/>
            <person name="Castelle C.J."/>
            <person name="Probst A.J."/>
            <person name="Thomas B.C."/>
            <person name="Singh A."/>
            <person name="Wilkins M.J."/>
            <person name="Karaoz U."/>
            <person name="Brodie E.L."/>
            <person name="Williams K.H."/>
            <person name="Hubbard S.S."/>
            <person name="Banfield J.F."/>
        </authorList>
    </citation>
    <scope>NUCLEOTIDE SEQUENCE [LARGE SCALE GENOMIC DNA]</scope>
</reference>
<name>A0A1G1ZYM8_9BACT</name>
<comment type="caution">
    <text evidence="8">The sequence shown here is derived from an EMBL/GenBank/DDBJ whole genome shotgun (WGS) entry which is preliminary data.</text>
</comment>
<dbReference type="InterPro" id="IPR000223">
    <property type="entry name" value="Pept_S26A_signal_pept_1"/>
</dbReference>
<evidence type="ECO:0000256" key="3">
    <source>
        <dbReference type="ARBA" id="ARBA00013208"/>
    </source>
</evidence>
<keyword evidence="6" id="KW-0812">Transmembrane</keyword>
<dbReference type="SUPFAM" id="SSF51306">
    <property type="entry name" value="LexA/Signal peptidase"/>
    <property type="match status" value="1"/>
</dbReference>
<evidence type="ECO:0000256" key="2">
    <source>
        <dbReference type="ARBA" id="ARBA00009370"/>
    </source>
</evidence>
<evidence type="ECO:0000259" key="7">
    <source>
        <dbReference type="Pfam" id="PF10502"/>
    </source>
</evidence>
<organism evidence="8 9">
    <name type="scientific">Candidatus Harrisonbacteria bacterium RIFOXYD1_FULL_40_9</name>
    <dbReference type="NCBI Taxonomy" id="1798412"/>
    <lineage>
        <taxon>Bacteria</taxon>
        <taxon>Candidatus Harrisoniibacteriota</taxon>
    </lineage>
</organism>
<dbReference type="EMBL" id="MHJO01000015">
    <property type="protein sequence ID" value="OGY69296.1"/>
    <property type="molecule type" value="Genomic_DNA"/>
</dbReference>
<evidence type="ECO:0000256" key="5">
    <source>
        <dbReference type="PIRSR" id="PIRSR600223-1"/>
    </source>
</evidence>
<feature type="active site" evidence="5">
    <location>
        <position position="39"/>
    </location>
</feature>
<feature type="transmembrane region" description="Helical" evidence="6">
    <location>
        <begin position="12"/>
        <end position="34"/>
    </location>
</feature>
<protein>
    <recommendedName>
        <fullName evidence="3 6">Signal peptidase I</fullName>
        <ecNumber evidence="3 6">3.4.21.89</ecNumber>
    </recommendedName>
</protein>
<keyword evidence="6" id="KW-0645">Protease</keyword>
<dbReference type="GO" id="GO:0009003">
    <property type="term" value="F:signal peptidase activity"/>
    <property type="evidence" value="ECO:0007669"/>
    <property type="project" value="UniProtKB-EC"/>
</dbReference>
<dbReference type="InterPro" id="IPR019757">
    <property type="entry name" value="Pept_S26A_signal_pept_1_Lys-AS"/>
</dbReference>
<dbReference type="PRINTS" id="PR00727">
    <property type="entry name" value="LEADERPTASE"/>
</dbReference>
<dbReference type="PANTHER" id="PTHR43390">
    <property type="entry name" value="SIGNAL PEPTIDASE I"/>
    <property type="match status" value="1"/>
</dbReference>
<dbReference type="InterPro" id="IPR019758">
    <property type="entry name" value="Pept_S26A_signal_pept_1_CS"/>
</dbReference>
<dbReference type="Pfam" id="PF10502">
    <property type="entry name" value="Peptidase_S26"/>
    <property type="match status" value="1"/>
</dbReference>
<gene>
    <name evidence="8" type="ORF">A2586_01355</name>
</gene>
<dbReference type="CDD" id="cd06530">
    <property type="entry name" value="S26_SPase_I"/>
    <property type="match status" value="1"/>
</dbReference>
<dbReference type="PROSITE" id="PS00761">
    <property type="entry name" value="SPASE_I_3"/>
    <property type="match status" value="1"/>
</dbReference>
<dbReference type="GO" id="GO:0006465">
    <property type="term" value="P:signal peptide processing"/>
    <property type="evidence" value="ECO:0007669"/>
    <property type="project" value="InterPro"/>
</dbReference>
<dbReference type="GO" id="GO:0004252">
    <property type="term" value="F:serine-type endopeptidase activity"/>
    <property type="evidence" value="ECO:0007669"/>
    <property type="project" value="InterPro"/>
</dbReference>
<evidence type="ECO:0000313" key="9">
    <source>
        <dbReference type="Proteomes" id="UP000176611"/>
    </source>
</evidence>
<dbReference type="PANTHER" id="PTHR43390:SF1">
    <property type="entry name" value="CHLOROPLAST PROCESSING PEPTIDASE"/>
    <property type="match status" value="1"/>
</dbReference>
<dbReference type="EC" id="3.4.21.89" evidence="3 6"/>
<keyword evidence="4 6" id="KW-0378">Hydrolase</keyword>
<dbReference type="NCBIfam" id="TIGR02227">
    <property type="entry name" value="sigpep_I_bact"/>
    <property type="match status" value="1"/>
</dbReference>
<feature type="domain" description="Peptidase S26" evidence="7">
    <location>
        <begin position="9"/>
        <end position="169"/>
    </location>
</feature>
<evidence type="ECO:0000256" key="4">
    <source>
        <dbReference type="ARBA" id="ARBA00022801"/>
    </source>
</evidence>
<dbReference type="Proteomes" id="UP000176611">
    <property type="component" value="Unassembled WGS sequence"/>
</dbReference>
<comment type="subcellular location">
    <subcellularLocation>
        <location evidence="6">Membrane</location>
        <topology evidence="6">Single-pass type II membrane protein</topology>
    </subcellularLocation>
</comment>
<keyword evidence="6" id="KW-1133">Transmembrane helix</keyword>
<proteinExistence type="inferred from homology"/>
<dbReference type="PROSITE" id="PS00760">
    <property type="entry name" value="SPASE_I_2"/>
    <property type="match status" value="1"/>
</dbReference>
<keyword evidence="6" id="KW-0472">Membrane</keyword>